<sequence>MTLNIYLLLLSLVFFTIVTDLFYNLNTVNDFNYIVNDQNSYTSNLRIKFQDLFSTRQKSSISSNEEKIINALSHEQLKAKDLLNKYNKQLNRSLKTLKYIAEMEIQLKTDKDNFKDLFNLKKNIQLDVVRLTAKINFYRSKLQIV</sequence>
<evidence type="ECO:0000256" key="1">
    <source>
        <dbReference type="SAM" id="Phobius"/>
    </source>
</evidence>
<gene>
    <name evidence="2" type="ORF">GN138_00495</name>
</gene>
<reference evidence="2 3" key="1">
    <citation type="submission" date="2019-12" db="EMBL/GenBank/DDBJ databases">
        <authorList>
            <person name="Li J."/>
        </authorList>
    </citation>
    <scope>NUCLEOTIDE SEQUENCE [LARGE SCALE GENOMIC DNA]</scope>
    <source>
        <strain evidence="2 3">HL2-2</strain>
    </source>
</reference>
<organism evidence="2 3">
    <name type="scientific">Winogradskyella endarachnes</name>
    <dbReference type="NCBI Taxonomy" id="2681965"/>
    <lineage>
        <taxon>Bacteria</taxon>
        <taxon>Pseudomonadati</taxon>
        <taxon>Bacteroidota</taxon>
        <taxon>Flavobacteriia</taxon>
        <taxon>Flavobacteriales</taxon>
        <taxon>Flavobacteriaceae</taxon>
        <taxon>Winogradskyella</taxon>
    </lineage>
</organism>
<dbReference type="Proteomes" id="UP000478208">
    <property type="component" value="Unassembled WGS sequence"/>
</dbReference>
<evidence type="ECO:0000313" key="2">
    <source>
        <dbReference type="EMBL" id="MUU76909.1"/>
    </source>
</evidence>
<keyword evidence="3" id="KW-1185">Reference proteome</keyword>
<protein>
    <submittedName>
        <fullName evidence="2">Uncharacterized protein</fullName>
    </submittedName>
</protein>
<proteinExistence type="predicted"/>
<comment type="caution">
    <text evidence="2">The sequence shown here is derived from an EMBL/GenBank/DDBJ whole genome shotgun (WGS) entry which is preliminary data.</text>
</comment>
<dbReference type="AlphaFoldDB" id="A0A6L6U4X2"/>
<keyword evidence="1" id="KW-0472">Membrane</keyword>
<dbReference type="RefSeq" id="WP_157361358.1">
    <property type="nucleotide sequence ID" value="NZ_WOWS01000001.1"/>
</dbReference>
<keyword evidence="1" id="KW-0812">Transmembrane</keyword>
<evidence type="ECO:0000313" key="3">
    <source>
        <dbReference type="Proteomes" id="UP000478208"/>
    </source>
</evidence>
<feature type="transmembrane region" description="Helical" evidence="1">
    <location>
        <begin position="6"/>
        <end position="23"/>
    </location>
</feature>
<keyword evidence="1" id="KW-1133">Transmembrane helix</keyword>
<name>A0A6L6U4X2_9FLAO</name>
<dbReference type="EMBL" id="WOWS01000001">
    <property type="protein sequence ID" value="MUU76909.1"/>
    <property type="molecule type" value="Genomic_DNA"/>
</dbReference>
<accession>A0A6L6U4X2</accession>